<dbReference type="Proteomes" id="UP001146120">
    <property type="component" value="Unassembled WGS sequence"/>
</dbReference>
<dbReference type="AlphaFoldDB" id="A0AAV2Z0W7"/>
<dbReference type="EMBL" id="DAKRPA010000091">
    <property type="protein sequence ID" value="DAZ99038.1"/>
    <property type="molecule type" value="Genomic_DNA"/>
</dbReference>
<reference evidence="1" key="2">
    <citation type="journal article" date="2023" name="Microbiol Resour">
        <title>Decontamination and Annotation of the Draft Genome Sequence of the Oomycete Lagenidium giganteum ARSEF 373.</title>
        <authorList>
            <person name="Morgan W.R."/>
            <person name="Tartar A."/>
        </authorList>
    </citation>
    <scope>NUCLEOTIDE SEQUENCE</scope>
    <source>
        <strain evidence="1">ARSEF 373</strain>
    </source>
</reference>
<name>A0AAV2Z0W7_9STRA</name>
<protein>
    <submittedName>
        <fullName evidence="1">Uncharacterized protein</fullName>
    </submittedName>
</protein>
<comment type="caution">
    <text evidence="1">The sequence shown here is derived from an EMBL/GenBank/DDBJ whole genome shotgun (WGS) entry which is preliminary data.</text>
</comment>
<evidence type="ECO:0000313" key="2">
    <source>
        <dbReference type="Proteomes" id="UP001146120"/>
    </source>
</evidence>
<evidence type="ECO:0000313" key="1">
    <source>
        <dbReference type="EMBL" id="DAZ99038.1"/>
    </source>
</evidence>
<accession>A0AAV2Z0W7</accession>
<proteinExistence type="predicted"/>
<sequence length="30" mass="3460">MWNNHSRTSSPRFPVNLGRLLGTRIESFDA</sequence>
<gene>
    <name evidence="1" type="ORF">N0F65_010924</name>
</gene>
<organism evidence="1 2">
    <name type="scientific">Lagenidium giganteum</name>
    <dbReference type="NCBI Taxonomy" id="4803"/>
    <lineage>
        <taxon>Eukaryota</taxon>
        <taxon>Sar</taxon>
        <taxon>Stramenopiles</taxon>
        <taxon>Oomycota</taxon>
        <taxon>Peronosporomycetes</taxon>
        <taxon>Pythiales</taxon>
        <taxon>Pythiaceae</taxon>
    </lineage>
</organism>
<reference evidence="1" key="1">
    <citation type="submission" date="2022-11" db="EMBL/GenBank/DDBJ databases">
        <authorList>
            <person name="Morgan W.R."/>
            <person name="Tartar A."/>
        </authorList>
    </citation>
    <scope>NUCLEOTIDE SEQUENCE</scope>
    <source>
        <strain evidence="1">ARSEF 373</strain>
    </source>
</reference>
<keyword evidence="2" id="KW-1185">Reference proteome</keyword>